<dbReference type="Gene3D" id="1.10.10.10">
    <property type="entry name" value="Winged helix-like DNA-binding domain superfamily/Winged helix DNA-binding domain"/>
    <property type="match status" value="1"/>
</dbReference>
<evidence type="ECO:0000256" key="2">
    <source>
        <dbReference type="ARBA" id="ARBA00023015"/>
    </source>
</evidence>
<dbReference type="CDD" id="cd06171">
    <property type="entry name" value="Sigma70_r4"/>
    <property type="match status" value="1"/>
</dbReference>
<dbReference type="InterPro" id="IPR036388">
    <property type="entry name" value="WH-like_DNA-bd_sf"/>
</dbReference>
<keyword evidence="4" id="KW-0238">DNA-binding</keyword>
<evidence type="ECO:0000313" key="9">
    <source>
        <dbReference type="Proteomes" id="UP000319514"/>
    </source>
</evidence>
<evidence type="ECO:0000256" key="3">
    <source>
        <dbReference type="ARBA" id="ARBA00023082"/>
    </source>
</evidence>
<reference evidence="8 9" key="1">
    <citation type="submission" date="2019-06" db="EMBL/GenBank/DDBJ databases">
        <title>Sequencing the genomes of 1000 actinobacteria strains.</title>
        <authorList>
            <person name="Klenk H.-P."/>
        </authorList>
    </citation>
    <scope>NUCLEOTIDE SEQUENCE [LARGE SCALE GENOMIC DNA]</scope>
    <source>
        <strain evidence="8 9">DSM 18082</strain>
    </source>
</reference>
<dbReference type="PANTHER" id="PTHR43133:SF50">
    <property type="entry name" value="ECF RNA POLYMERASE SIGMA FACTOR SIGM"/>
    <property type="match status" value="1"/>
</dbReference>
<dbReference type="SUPFAM" id="SSF88946">
    <property type="entry name" value="Sigma2 domain of RNA polymerase sigma factors"/>
    <property type="match status" value="1"/>
</dbReference>
<protein>
    <submittedName>
        <fullName evidence="8">DNA-directed RNA polymerase specialized sigma24 family protein</fullName>
    </submittedName>
</protein>
<evidence type="ECO:0000259" key="7">
    <source>
        <dbReference type="Pfam" id="PF08281"/>
    </source>
</evidence>
<keyword evidence="6" id="KW-0472">Membrane</keyword>
<dbReference type="GO" id="GO:0016987">
    <property type="term" value="F:sigma factor activity"/>
    <property type="evidence" value="ECO:0007669"/>
    <property type="project" value="UniProtKB-KW"/>
</dbReference>
<dbReference type="InterPro" id="IPR013325">
    <property type="entry name" value="RNA_pol_sigma_r2"/>
</dbReference>
<dbReference type="InterPro" id="IPR013324">
    <property type="entry name" value="RNA_pol_sigma_r3/r4-like"/>
</dbReference>
<dbReference type="GO" id="GO:0003677">
    <property type="term" value="F:DNA binding"/>
    <property type="evidence" value="ECO:0007669"/>
    <property type="project" value="UniProtKB-KW"/>
</dbReference>
<dbReference type="GO" id="GO:0006352">
    <property type="term" value="P:DNA-templated transcription initiation"/>
    <property type="evidence" value="ECO:0007669"/>
    <property type="project" value="InterPro"/>
</dbReference>
<keyword evidence="3" id="KW-0731">Sigma factor</keyword>
<dbReference type="EMBL" id="VFOQ01000001">
    <property type="protein sequence ID" value="TQL61470.1"/>
    <property type="molecule type" value="Genomic_DNA"/>
</dbReference>
<keyword evidence="6" id="KW-1133">Transmembrane helix</keyword>
<dbReference type="RefSeq" id="WP_141789247.1">
    <property type="nucleotide sequence ID" value="NZ_BAAAKX010000001.1"/>
</dbReference>
<accession>A0A542ZMM9</accession>
<dbReference type="PANTHER" id="PTHR43133">
    <property type="entry name" value="RNA POLYMERASE ECF-TYPE SIGMA FACTO"/>
    <property type="match status" value="1"/>
</dbReference>
<proteinExistence type="inferred from homology"/>
<evidence type="ECO:0000256" key="5">
    <source>
        <dbReference type="ARBA" id="ARBA00023163"/>
    </source>
</evidence>
<organism evidence="8 9">
    <name type="scientific">Oryzihumus leptocrescens</name>
    <dbReference type="NCBI Taxonomy" id="297536"/>
    <lineage>
        <taxon>Bacteria</taxon>
        <taxon>Bacillati</taxon>
        <taxon>Actinomycetota</taxon>
        <taxon>Actinomycetes</taxon>
        <taxon>Micrococcales</taxon>
        <taxon>Intrasporangiaceae</taxon>
        <taxon>Oryzihumus</taxon>
    </lineage>
</organism>
<keyword evidence="5" id="KW-0804">Transcription</keyword>
<comment type="caution">
    <text evidence="8">The sequence shown here is derived from an EMBL/GenBank/DDBJ whole genome shotgun (WGS) entry which is preliminary data.</text>
</comment>
<dbReference type="Proteomes" id="UP000319514">
    <property type="component" value="Unassembled WGS sequence"/>
</dbReference>
<dbReference type="Pfam" id="PF08281">
    <property type="entry name" value="Sigma70_r4_2"/>
    <property type="match status" value="1"/>
</dbReference>
<comment type="similarity">
    <text evidence="1">Belongs to the sigma-70 factor family. ECF subfamily.</text>
</comment>
<evidence type="ECO:0000256" key="1">
    <source>
        <dbReference type="ARBA" id="ARBA00010641"/>
    </source>
</evidence>
<name>A0A542ZMM9_9MICO</name>
<dbReference type="InterPro" id="IPR039425">
    <property type="entry name" value="RNA_pol_sigma-70-like"/>
</dbReference>
<keyword evidence="6" id="KW-0812">Transmembrane</keyword>
<dbReference type="InterPro" id="IPR013249">
    <property type="entry name" value="RNA_pol_sigma70_r4_t2"/>
</dbReference>
<evidence type="ECO:0000256" key="4">
    <source>
        <dbReference type="ARBA" id="ARBA00023125"/>
    </source>
</evidence>
<dbReference type="OrthoDB" id="3692620at2"/>
<keyword evidence="8" id="KW-0240">DNA-directed RNA polymerase</keyword>
<feature type="domain" description="RNA polymerase sigma factor 70 region 4 type 2" evidence="7">
    <location>
        <begin position="104"/>
        <end position="156"/>
    </location>
</feature>
<dbReference type="AlphaFoldDB" id="A0A542ZMM9"/>
<evidence type="ECO:0000256" key="6">
    <source>
        <dbReference type="SAM" id="Phobius"/>
    </source>
</evidence>
<sequence>MAANKEEITAELTAFMHEVTPSLLHTAWLLTGDAGRAEELVHEALVSTCRAWPRLRDEDPLAHARRALLDQRAGAQPRFRHVDSAGPTGPVVGMVGGDRERGSEELVRLLRGIPARQRRVVVLRYGSGLSEQAVADLLDLSVAAVDSTASRGMAALQARQAATSSTGGRAVTGRRFEDELASALAEAPAPPMTVDPEDVLLHSRRASRTRRASLAGLVAVVALIAVAVALLGPRERGTGGPDLTGRVRRPVSAGLVLGSEHFAATISSPGRDTNLDFYLVDADGHRQRVWGRSTEGLGSGASFGNAGTSGAILGVVPSDAVTVSACFLGQPLSAGDVTTAPLPGTGYQAVGILPQDAAMASRFLGVGWVDHRGVRSTSVPTSDTVATFTLSGSGNQVSVWTDPQDGSWGVYLGDATESAGLPLAVGRREVVWRSQPQSVRNDPSHPDYGFAYGLLPEGVRDVWFTLADGARASGTVQATPLAGVHLTAFVLELDRPTGGAAVGHQLRALSWTNPDGSRDQHTFD</sequence>
<evidence type="ECO:0000313" key="8">
    <source>
        <dbReference type="EMBL" id="TQL61470.1"/>
    </source>
</evidence>
<dbReference type="SUPFAM" id="SSF88659">
    <property type="entry name" value="Sigma3 and sigma4 domains of RNA polymerase sigma factors"/>
    <property type="match status" value="1"/>
</dbReference>
<dbReference type="GO" id="GO:0000428">
    <property type="term" value="C:DNA-directed RNA polymerase complex"/>
    <property type="evidence" value="ECO:0007669"/>
    <property type="project" value="UniProtKB-KW"/>
</dbReference>
<gene>
    <name evidence="8" type="ORF">FB474_2881</name>
</gene>
<keyword evidence="2" id="KW-0805">Transcription regulation</keyword>
<feature type="transmembrane region" description="Helical" evidence="6">
    <location>
        <begin position="212"/>
        <end position="232"/>
    </location>
</feature>
<keyword evidence="9" id="KW-1185">Reference proteome</keyword>